<feature type="DNA-binding region" description="H-T-H motif" evidence="4">
    <location>
        <begin position="51"/>
        <end position="70"/>
    </location>
</feature>
<protein>
    <submittedName>
        <fullName evidence="7">TetR/AcrR family transcriptional regulator</fullName>
    </submittedName>
</protein>
<dbReference type="Proteomes" id="UP001589870">
    <property type="component" value="Unassembled WGS sequence"/>
</dbReference>
<evidence type="ECO:0000313" key="7">
    <source>
        <dbReference type="EMBL" id="MFC0860824.1"/>
    </source>
</evidence>
<keyword evidence="1" id="KW-0805">Transcription regulation</keyword>
<dbReference type="InterPro" id="IPR009057">
    <property type="entry name" value="Homeodomain-like_sf"/>
</dbReference>
<dbReference type="InterPro" id="IPR004111">
    <property type="entry name" value="Repressor_TetR_C"/>
</dbReference>
<dbReference type="Pfam" id="PF02909">
    <property type="entry name" value="TetR_C_1"/>
    <property type="match status" value="1"/>
</dbReference>
<dbReference type="Gene3D" id="1.10.357.10">
    <property type="entry name" value="Tetracycline Repressor, domain 2"/>
    <property type="match status" value="1"/>
</dbReference>
<evidence type="ECO:0000256" key="1">
    <source>
        <dbReference type="ARBA" id="ARBA00023015"/>
    </source>
</evidence>
<dbReference type="PROSITE" id="PS50977">
    <property type="entry name" value="HTH_TETR_2"/>
    <property type="match status" value="1"/>
</dbReference>
<proteinExistence type="predicted"/>
<feature type="domain" description="HTH tetR-type" evidence="6">
    <location>
        <begin position="28"/>
        <end position="88"/>
    </location>
</feature>
<reference evidence="7 8" key="1">
    <citation type="submission" date="2024-09" db="EMBL/GenBank/DDBJ databases">
        <authorList>
            <person name="Sun Q."/>
            <person name="Mori K."/>
        </authorList>
    </citation>
    <scope>NUCLEOTIDE SEQUENCE [LARGE SCALE GENOMIC DNA]</scope>
    <source>
        <strain evidence="7 8">TBRC 1851</strain>
    </source>
</reference>
<gene>
    <name evidence="7" type="ORF">ACFHYQ_00795</name>
</gene>
<evidence type="ECO:0000313" key="8">
    <source>
        <dbReference type="Proteomes" id="UP001589870"/>
    </source>
</evidence>
<dbReference type="EMBL" id="JBHMQT010000003">
    <property type="protein sequence ID" value="MFC0860824.1"/>
    <property type="molecule type" value="Genomic_DNA"/>
</dbReference>
<comment type="caution">
    <text evidence="7">The sequence shown here is derived from an EMBL/GenBank/DDBJ whole genome shotgun (WGS) entry which is preliminary data.</text>
</comment>
<evidence type="ECO:0000256" key="5">
    <source>
        <dbReference type="SAM" id="MobiDB-lite"/>
    </source>
</evidence>
<evidence type="ECO:0000256" key="3">
    <source>
        <dbReference type="ARBA" id="ARBA00023163"/>
    </source>
</evidence>
<dbReference type="PANTHER" id="PTHR30055:SF151">
    <property type="entry name" value="TRANSCRIPTIONAL REGULATORY PROTEIN"/>
    <property type="match status" value="1"/>
</dbReference>
<evidence type="ECO:0000259" key="6">
    <source>
        <dbReference type="PROSITE" id="PS50977"/>
    </source>
</evidence>
<feature type="region of interest" description="Disordered" evidence="5">
    <location>
        <begin position="1"/>
        <end position="29"/>
    </location>
</feature>
<keyword evidence="3" id="KW-0804">Transcription</keyword>
<dbReference type="InterPro" id="IPR050109">
    <property type="entry name" value="HTH-type_TetR-like_transc_reg"/>
</dbReference>
<organism evidence="7 8">
    <name type="scientific">Sphaerimonospora cavernae</name>
    <dbReference type="NCBI Taxonomy" id="1740611"/>
    <lineage>
        <taxon>Bacteria</taxon>
        <taxon>Bacillati</taxon>
        <taxon>Actinomycetota</taxon>
        <taxon>Actinomycetes</taxon>
        <taxon>Streptosporangiales</taxon>
        <taxon>Streptosporangiaceae</taxon>
        <taxon>Sphaerimonospora</taxon>
    </lineage>
</organism>
<dbReference type="Pfam" id="PF00440">
    <property type="entry name" value="TetR_N"/>
    <property type="match status" value="1"/>
</dbReference>
<dbReference type="InterPro" id="IPR001647">
    <property type="entry name" value="HTH_TetR"/>
</dbReference>
<sequence length="254" mass="27177">MGAEEDGRQARQNVWMRPERASRGPRPGFSRAQMTEVAIRVADAEGLEAISMRRIAAEIGSGTMSLYRYISGKDDLIDLMVDAVAVEYVPSEESLTGGWRTDLRGLAVHTRAAMLRHPWTAPLSVARHNSGPNGIASMEKALRMVDGLGLSIDGMMTVIGAVAAYVSGFVQAELAQAEALRRSGLTLAEWMAGQLPFIQSVIAGGDYPLFTRMISEGGQDLVDSEDRFAYGLDRLLDGIAARLPASGGPPSGLA</sequence>
<keyword evidence="2 4" id="KW-0238">DNA-binding</keyword>
<keyword evidence="8" id="KW-1185">Reference proteome</keyword>
<dbReference type="SUPFAM" id="SSF46689">
    <property type="entry name" value="Homeodomain-like"/>
    <property type="match status" value="1"/>
</dbReference>
<accession>A0ABV6TXA2</accession>
<evidence type="ECO:0000256" key="2">
    <source>
        <dbReference type="ARBA" id="ARBA00023125"/>
    </source>
</evidence>
<dbReference type="InterPro" id="IPR036271">
    <property type="entry name" value="Tet_transcr_reg_TetR-rel_C_sf"/>
</dbReference>
<dbReference type="PANTHER" id="PTHR30055">
    <property type="entry name" value="HTH-TYPE TRANSCRIPTIONAL REGULATOR RUTR"/>
    <property type="match status" value="1"/>
</dbReference>
<dbReference type="Gene3D" id="1.10.10.60">
    <property type="entry name" value="Homeodomain-like"/>
    <property type="match status" value="1"/>
</dbReference>
<evidence type="ECO:0000256" key="4">
    <source>
        <dbReference type="PROSITE-ProRule" id="PRU00335"/>
    </source>
</evidence>
<name>A0ABV6TXA2_9ACTN</name>
<dbReference type="SUPFAM" id="SSF48498">
    <property type="entry name" value="Tetracyclin repressor-like, C-terminal domain"/>
    <property type="match status" value="1"/>
</dbReference>
<dbReference type="RefSeq" id="WP_394299091.1">
    <property type="nucleotide sequence ID" value="NZ_JBHMQT010000003.1"/>
</dbReference>